<name>A0ABU2LMC8_9ACTN</name>
<evidence type="ECO:0000313" key="2">
    <source>
        <dbReference type="Proteomes" id="UP001183420"/>
    </source>
</evidence>
<proteinExistence type="predicted"/>
<keyword evidence="2" id="KW-1185">Reference proteome</keyword>
<protein>
    <submittedName>
        <fullName evidence="1">Uncharacterized protein</fullName>
    </submittedName>
</protein>
<gene>
    <name evidence="1" type="ORF">RNC47_10390</name>
</gene>
<organism evidence="1 2">
    <name type="scientific">Streptomyces millisiae</name>
    <dbReference type="NCBI Taxonomy" id="3075542"/>
    <lineage>
        <taxon>Bacteria</taxon>
        <taxon>Bacillati</taxon>
        <taxon>Actinomycetota</taxon>
        <taxon>Actinomycetes</taxon>
        <taxon>Kitasatosporales</taxon>
        <taxon>Streptomycetaceae</taxon>
        <taxon>Streptomyces</taxon>
    </lineage>
</organism>
<reference evidence="2" key="1">
    <citation type="submission" date="2023-07" db="EMBL/GenBank/DDBJ databases">
        <title>30 novel species of actinomycetes from the DSMZ collection.</title>
        <authorList>
            <person name="Nouioui I."/>
        </authorList>
    </citation>
    <scope>NUCLEOTIDE SEQUENCE [LARGE SCALE GENOMIC DNA]</scope>
    <source>
        <strain evidence="2">DSM 44918</strain>
    </source>
</reference>
<dbReference type="EMBL" id="JAVREM010000008">
    <property type="protein sequence ID" value="MDT0318745.1"/>
    <property type="molecule type" value="Genomic_DNA"/>
</dbReference>
<dbReference type="RefSeq" id="WP_311597610.1">
    <property type="nucleotide sequence ID" value="NZ_JAVREM010000008.1"/>
</dbReference>
<evidence type="ECO:0000313" key="1">
    <source>
        <dbReference type="EMBL" id="MDT0318745.1"/>
    </source>
</evidence>
<dbReference type="Proteomes" id="UP001183420">
    <property type="component" value="Unassembled WGS sequence"/>
</dbReference>
<accession>A0ABU2LMC8</accession>
<comment type="caution">
    <text evidence="1">The sequence shown here is derived from an EMBL/GenBank/DDBJ whole genome shotgun (WGS) entry which is preliminary data.</text>
</comment>
<sequence length="129" mass="13422">MNIAATRDVEAEAARRNRLASMMQRARAIGSDAGMFGRVPNGAVAAAALNAAITNVTQQVAAGGQVVEDISRSADQAARVGEQSDNEAAKALSRARVGDIGQFNAEVGRQIEVERGIARAQESFPAGGW</sequence>